<protein>
    <submittedName>
        <fullName evidence="2">Uncharacterized protein</fullName>
    </submittedName>
</protein>
<sequence length="330" mass="34768">MGVTALTGSAAATVDISSSNPDTLESDDGGVDEVFIEPSLSVTWDGMDDVVGKVRVLIEAATGEIDLDPPEVESLEYMPVFRATGYANGTSNESEDESGPGTNGEFHIDWFNGDEQISVYDDDGAPDYETGAYNCGATMESYLDGTLMGDPIDSAQNGYYGAAGTTDAFEEETDTGTNTTTVYLRYTVSLHAPDASFITEDRYDLDAEDVRPHSPIVMADGADGQYPDLSGDEYGTTVTAEEAEDYDDLEAGDFVAATAVPYDTLQESTDHPAIMSAYTHFDVTVDNEAAEAGVSGESGAGASVDEDVDTLTPSGNETRANESSNSGSTE</sequence>
<keyword evidence="3" id="KW-1185">Reference proteome</keyword>
<feature type="compositionally biased region" description="Low complexity" evidence="1">
    <location>
        <begin position="290"/>
        <end position="303"/>
    </location>
</feature>
<feature type="compositionally biased region" description="Polar residues" evidence="1">
    <location>
        <begin position="311"/>
        <end position="330"/>
    </location>
</feature>
<proteinExistence type="predicted"/>
<reference evidence="2 3" key="1">
    <citation type="journal article" date="2014" name="PLoS Genet.">
        <title>Phylogenetically driven sequencing of extremely halophilic archaea reveals strategies for static and dynamic osmo-response.</title>
        <authorList>
            <person name="Becker E.A."/>
            <person name="Seitzer P.M."/>
            <person name="Tritt A."/>
            <person name="Larsen D."/>
            <person name="Krusor M."/>
            <person name="Yao A.I."/>
            <person name="Wu D."/>
            <person name="Madern D."/>
            <person name="Eisen J.A."/>
            <person name="Darling A.E."/>
            <person name="Facciotti M.T."/>
        </authorList>
    </citation>
    <scope>NUCLEOTIDE SEQUENCE [LARGE SCALE GENOMIC DNA]</scope>
    <source>
        <strain evidence="2 3">DSM 1137</strain>
    </source>
</reference>
<evidence type="ECO:0000256" key="1">
    <source>
        <dbReference type="SAM" id="MobiDB-lite"/>
    </source>
</evidence>
<dbReference type="EMBL" id="AOJE01000045">
    <property type="protein sequence ID" value="ELZ38940.1"/>
    <property type="molecule type" value="Genomic_DNA"/>
</dbReference>
<organism evidence="2 3">
    <name type="scientific">Halorubrum saccharovorum DSM 1137</name>
    <dbReference type="NCBI Taxonomy" id="1227484"/>
    <lineage>
        <taxon>Archaea</taxon>
        <taxon>Methanobacteriati</taxon>
        <taxon>Methanobacteriota</taxon>
        <taxon>Stenosarchaea group</taxon>
        <taxon>Halobacteria</taxon>
        <taxon>Halobacteriales</taxon>
        <taxon>Haloferacaceae</taxon>
        <taxon>Halorubrum</taxon>
    </lineage>
</organism>
<dbReference type="eggNOG" id="ENOG502N5N6">
    <property type="taxonomic scope" value="Archaea"/>
</dbReference>
<dbReference type="PATRIC" id="fig|1227484.4.peg.1830"/>
<dbReference type="Proteomes" id="UP000011514">
    <property type="component" value="Unassembled WGS sequence"/>
</dbReference>
<dbReference type="AlphaFoldDB" id="M0DTW4"/>
<accession>M0DTW4</accession>
<comment type="caution">
    <text evidence="2">The sequence shown here is derived from an EMBL/GenBank/DDBJ whole genome shotgun (WGS) entry which is preliminary data.</text>
</comment>
<feature type="region of interest" description="Disordered" evidence="1">
    <location>
        <begin position="289"/>
        <end position="330"/>
    </location>
</feature>
<evidence type="ECO:0000313" key="2">
    <source>
        <dbReference type="EMBL" id="ELZ38940.1"/>
    </source>
</evidence>
<name>M0DTW4_9EURY</name>
<evidence type="ECO:0000313" key="3">
    <source>
        <dbReference type="Proteomes" id="UP000011514"/>
    </source>
</evidence>
<gene>
    <name evidence="2" type="ORF">C471_09170</name>
</gene>